<dbReference type="Proteomes" id="UP001208017">
    <property type="component" value="Unassembled WGS sequence"/>
</dbReference>
<reference evidence="1 2" key="1">
    <citation type="submission" date="2022-11" db="EMBL/GenBank/DDBJ databases">
        <title>Study of microbial diversity in lake waters.</title>
        <authorList>
            <person name="Zhang J."/>
        </authorList>
    </citation>
    <scope>NUCLEOTIDE SEQUENCE [LARGE SCALE GENOMIC DNA]</scope>
    <source>
        <strain evidence="1 2">DT12</strain>
    </source>
</reference>
<gene>
    <name evidence="1" type="ORF">OS242_15130</name>
</gene>
<accession>A0ABT3X2Z8</accession>
<name>A0ABT3X2Z8_9BACL</name>
<evidence type="ECO:0000313" key="2">
    <source>
        <dbReference type="Proteomes" id="UP001208017"/>
    </source>
</evidence>
<organism evidence="1 2">
    <name type="scientific">Tumebacillus lacus</name>
    <dbReference type="NCBI Taxonomy" id="2995335"/>
    <lineage>
        <taxon>Bacteria</taxon>
        <taxon>Bacillati</taxon>
        <taxon>Bacillota</taxon>
        <taxon>Bacilli</taxon>
        <taxon>Bacillales</taxon>
        <taxon>Alicyclobacillaceae</taxon>
        <taxon>Tumebacillus</taxon>
    </lineage>
</organism>
<proteinExistence type="predicted"/>
<comment type="caution">
    <text evidence="1">The sequence shown here is derived from an EMBL/GenBank/DDBJ whole genome shotgun (WGS) entry which is preliminary data.</text>
</comment>
<protein>
    <submittedName>
        <fullName evidence="1">Uncharacterized protein</fullName>
    </submittedName>
</protein>
<sequence length="54" mass="5903">MKKRLLGLVAFVLTVSVLYHFENIAATLPVLPDSNQTHVAETVPIFPIISQGNV</sequence>
<keyword evidence="2" id="KW-1185">Reference proteome</keyword>
<evidence type="ECO:0000313" key="1">
    <source>
        <dbReference type="EMBL" id="MCX7571284.1"/>
    </source>
</evidence>
<dbReference type="EMBL" id="JAPMLT010000010">
    <property type="protein sequence ID" value="MCX7571284.1"/>
    <property type="molecule type" value="Genomic_DNA"/>
</dbReference>
<dbReference type="RefSeq" id="WP_267152535.1">
    <property type="nucleotide sequence ID" value="NZ_JAPMLT010000010.1"/>
</dbReference>